<reference evidence="2" key="1">
    <citation type="submission" date="2015-07" db="EMBL/GenBank/DDBJ databases">
        <title>Adaptation to a free-living lifestyle via gene acquisitions in the diplomonad Trepomonas sp. PC1.</title>
        <authorList>
            <person name="Xu F."/>
            <person name="Jerlstrom-Hultqvist J."/>
            <person name="Kolisko M."/>
            <person name="Simpson A.G.B."/>
            <person name="Roger A.J."/>
            <person name="Svard S.G."/>
            <person name="Andersson J.O."/>
        </authorList>
    </citation>
    <scope>NUCLEOTIDE SEQUENCE</scope>
    <source>
        <strain evidence="2">PC1</strain>
    </source>
</reference>
<proteinExistence type="predicted"/>
<evidence type="ECO:0000256" key="1">
    <source>
        <dbReference type="SAM" id="Coils"/>
    </source>
</evidence>
<sequence length="126" mass="14818">NNLQDALLQSMIVQLDNHQSRLAEILDMMQRQSENIDQLKDQLIRLDESKKYIEQVQEIREPIEQKFKLLVELEAEIPAEKVKLFETMKDQLEVQVSNQINAAQIQINKEKAKYKEQIAVDTNQIQ</sequence>
<evidence type="ECO:0000313" key="2">
    <source>
        <dbReference type="EMBL" id="JAP92702.1"/>
    </source>
</evidence>
<feature type="non-terminal residue" evidence="2">
    <location>
        <position position="126"/>
    </location>
</feature>
<dbReference type="EMBL" id="GDID01003904">
    <property type="protein sequence ID" value="JAP92702.1"/>
    <property type="molecule type" value="Transcribed_RNA"/>
</dbReference>
<name>A0A146K783_9EUKA</name>
<organism evidence="2">
    <name type="scientific">Trepomonas sp. PC1</name>
    <dbReference type="NCBI Taxonomy" id="1076344"/>
    <lineage>
        <taxon>Eukaryota</taxon>
        <taxon>Metamonada</taxon>
        <taxon>Diplomonadida</taxon>
        <taxon>Hexamitidae</taxon>
        <taxon>Hexamitinae</taxon>
        <taxon>Trepomonas</taxon>
    </lineage>
</organism>
<accession>A0A146K783</accession>
<feature type="coiled-coil region" evidence="1">
    <location>
        <begin position="15"/>
        <end position="49"/>
    </location>
</feature>
<gene>
    <name evidence="2" type="ORF">TPC1_15264</name>
</gene>
<protein>
    <submittedName>
        <fullName evidence="2">Dynein heavy chain</fullName>
    </submittedName>
</protein>
<feature type="non-terminal residue" evidence="2">
    <location>
        <position position="1"/>
    </location>
</feature>
<dbReference type="AlphaFoldDB" id="A0A146K783"/>
<keyword evidence="1" id="KW-0175">Coiled coil</keyword>